<evidence type="ECO:0000259" key="15">
    <source>
        <dbReference type="PROSITE" id="PS51198"/>
    </source>
</evidence>
<keyword evidence="7 14" id="KW-0067">ATP-binding</keyword>
<evidence type="ECO:0000256" key="10">
    <source>
        <dbReference type="ARBA" id="ARBA00023235"/>
    </source>
</evidence>
<dbReference type="InterPro" id="IPR014017">
    <property type="entry name" value="DNA_helicase_UvrD-like_C"/>
</dbReference>
<dbReference type="Proteomes" id="UP001247542">
    <property type="component" value="Unassembled WGS sequence"/>
</dbReference>
<proteinExistence type="predicted"/>
<dbReference type="InterPro" id="IPR027417">
    <property type="entry name" value="P-loop_NTPase"/>
</dbReference>
<evidence type="ECO:0000313" key="18">
    <source>
        <dbReference type="Proteomes" id="UP001247542"/>
    </source>
</evidence>
<dbReference type="InterPro" id="IPR011335">
    <property type="entry name" value="Restrct_endonuc-II-like"/>
</dbReference>
<dbReference type="GO" id="GO:0016787">
    <property type="term" value="F:hydrolase activity"/>
    <property type="evidence" value="ECO:0007669"/>
    <property type="project" value="UniProtKB-KW"/>
</dbReference>
<evidence type="ECO:0000256" key="8">
    <source>
        <dbReference type="ARBA" id="ARBA00023125"/>
    </source>
</evidence>
<keyword evidence="9" id="KW-0234">DNA repair</keyword>
<keyword evidence="4 14" id="KW-0378">Hydrolase</keyword>
<feature type="binding site" evidence="14">
    <location>
        <begin position="45"/>
        <end position="52"/>
    </location>
    <ligand>
        <name>ATP</name>
        <dbReference type="ChEBI" id="CHEBI:30616"/>
    </ligand>
</feature>
<dbReference type="RefSeq" id="WP_313272735.1">
    <property type="nucleotide sequence ID" value="NZ_JASXSX010000001.1"/>
</dbReference>
<dbReference type="CDD" id="cd17932">
    <property type="entry name" value="DEXQc_UvrD"/>
    <property type="match status" value="1"/>
</dbReference>
<evidence type="ECO:0000256" key="9">
    <source>
        <dbReference type="ARBA" id="ARBA00023204"/>
    </source>
</evidence>
<dbReference type="PROSITE" id="PS51217">
    <property type="entry name" value="UVRD_HELICASE_CTER"/>
    <property type="match status" value="1"/>
</dbReference>
<dbReference type="Pfam" id="PF13361">
    <property type="entry name" value="UvrD_C"/>
    <property type="match status" value="2"/>
</dbReference>
<evidence type="ECO:0000256" key="5">
    <source>
        <dbReference type="ARBA" id="ARBA00022806"/>
    </source>
</evidence>
<dbReference type="Gene3D" id="3.90.320.10">
    <property type="match status" value="1"/>
</dbReference>
<dbReference type="InterPro" id="IPR038726">
    <property type="entry name" value="PDDEXK_AddAB-type"/>
</dbReference>
<dbReference type="EMBL" id="JASXSX010000001">
    <property type="protein sequence ID" value="MDT3767310.1"/>
    <property type="molecule type" value="Genomic_DNA"/>
</dbReference>
<evidence type="ECO:0000256" key="3">
    <source>
        <dbReference type="ARBA" id="ARBA00022763"/>
    </source>
</evidence>
<dbReference type="GO" id="GO:0004386">
    <property type="term" value="F:helicase activity"/>
    <property type="evidence" value="ECO:0007669"/>
    <property type="project" value="UniProtKB-KW"/>
</dbReference>
<dbReference type="InterPro" id="IPR000212">
    <property type="entry name" value="DNA_helicase_UvrD/REP"/>
</dbReference>
<evidence type="ECO:0000256" key="13">
    <source>
        <dbReference type="ARBA" id="ARBA00048988"/>
    </source>
</evidence>
<evidence type="ECO:0000256" key="4">
    <source>
        <dbReference type="ARBA" id="ARBA00022801"/>
    </source>
</evidence>
<dbReference type="Pfam" id="PF12705">
    <property type="entry name" value="PDDEXK_1"/>
    <property type="match status" value="1"/>
</dbReference>
<keyword evidence="8" id="KW-0238">DNA-binding</keyword>
<sequence>MNHPHIRAREIAQALNDQPGVKQILLSDEQESVVEAPLAPTLVVAGAGSGKTETMSLRVLYLLCQGMDPERILGLTFTRKAAGELSARLRLRIEQLIRTGLITPQTDTAWFAGSLNVSTYNAFASNVVKEYGLLLGVDPGAQLITDALKWQIMDEVLSHYTQQLPRLSRNSLIELALKLSDAMAEHAVSVADMRQYCAATIASIEEAPPSGRTKNPNPSFTKPYLETVRRQVQLLGLVEEYRRQKRVRQMIDFSDQMSYARQIVEQHPQVVDTLRGDYDAVLLDEFQDTSVGQLELLSRLFKDKPVMAVGDPNQAIYGFRGASAASLETFLEYFDTRGQGVRRYMTYAWRNDPKILDLANTISGANKQTDGTVKPLRSPKPEGGNVQYLYTQWQEDEYELVAQIIGQWKREDPTASIGVLGRKSGSLEPMLEACRTHHIPAVVTGMGGLLTQPVVADLRAVLKLSVDPTHGPSAMRLLANLDLAASDLRVLYEYAKHQRKRRRAPEDSSRTEFLADAIDSPPPAGWRARGDVFSEEASERVLDLARRLEHVREHMDRPLPTLVTTALHIFDLDIAIKSDPLTNAGMQAVDAFVDTVNDYVSQTQQASLRAFLDWIDVALEAERGLPAPSPTVDPTTVQIMTVHQAKGLEWDRVVVLDLMHGSFPSVDQAHNYKLATQARLDKHFQLKPRAQKGWMSDAGELPFELRMDRCKLDNTPILPLLPGLGSLDVREQKDVIEQYQYELAEYLEREERRIAYVAFTRPRTHLLLAGAWRKADAKSLQNPSLYLVEALASETASSYPDLCDDLPAVVIEPDEDATQPPKRASHMFPRKPGPARELITAGAERTREQVMRVHTGELSFNNLDLDPSNKDEAQLVAQVQSAIAHQRAKQKPADLTVDLSRLSATTMPQLLESTTEFALQLRRPLPQEPSDSAQLGTVFHEWAAQWAHLPAPLPETAEGLIQDDPDTVGEFETNPAFEALTEKQHEQLRVYQDRAIALFGDHPGFEAVETPFSVQFAALTVRGRIDALTTTAGKPHVIDWKTGAPPTRKRLGRAAQYATQLEVYRHAVAQERGIPTADVYAELVFLGGKTSLQNRRVSLAQLLELLPDYDFEKQLAQLSERERA</sequence>
<dbReference type="Pfam" id="PF00580">
    <property type="entry name" value="UvrD-helicase"/>
    <property type="match status" value="1"/>
</dbReference>
<feature type="domain" description="UvrD-like helicase ATP-binding" evidence="15">
    <location>
        <begin position="24"/>
        <end position="352"/>
    </location>
</feature>
<comment type="caution">
    <text evidence="17">The sequence shown here is derived from an EMBL/GenBank/DDBJ whole genome shotgun (WGS) entry which is preliminary data.</text>
</comment>
<dbReference type="PANTHER" id="PTHR11070">
    <property type="entry name" value="UVRD / RECB / PCRA DNA HELICASE FAMILY MEMBER"/>
    <property type="match status" value="1"/>
</dbReference>
<accession>A0ABU3IAB0</accession>
<organism evidence="17 18">
    <name type="scientific">Gleimia hominis</name>
    <dbReference type="NCBI Taxonomy" id="595468"/>
    <lineage>
        <taxon>Bacteria</taxon>
        <taxon>Bacillati</taxon>
        <taxon>Actinomycetota</taxon>
        <taxon>Actinomycetes</taxon>
        <taxon>Actinomycetales</taxon>
        <taxon>Actinomycetaceae</taxon>
        <taxon>Gleimia</taxon>
    </lineage>
</organism>
<evidence type="ECO:0000256" key="7">
    <source>
        <dbReference type="ARBA" id="ARBA00022840"/>
    </source>
</evidence>
<evidence type="ECO:0000256" key="2">
    <source>
        <dbReference type="ARBA" id="ARBA00022741"/>
    </source>
</evidence>
<feature type="domain" description="UvrD-like helicase C-terminal" evidence="16">
    <location>
        <begin position="353"/>
        <end position="647"/>
    </location>
</feature>
<dbReference type="InterPro" id="IPR014016">
    <property type="entry name" value="UvrD-like_ATP-bd"/>
</dbReference>
<keyword evidence="2 14" id="KW-0547">Nucleotide-binding</keyword>
<protein>
    <recommendedName>
        <fullName evidence="12">DNA 3'-5' helicase</fullName>
        <ecNumber evidence="12">5.6.2.4</ecNumber>
    </recommendedName>
</protein>
<evidence type="ECO:0000256" key="6">
    <source>
        <dbReference type="ARBA" id="ARBA00022839"/>
    </source>
</evidence>
<keyword evidence="3" id="KW-0227">DNA damage</keyword>
<reference evidence="17 18" key="1">
    <citation type="submission" date="2023-06" db="EMBL/GenBank/DDBJ databases">
        <title>Draft genome sequence of Gleimia hominis type strain CCUG 57540T.</title>
        <authorList>
            <person name="Salva-Serra F."/>
            <person name="Cardew S."/>
            <person name="Jensie Markopoulos S."/>
            <person name="Ohlen M."/>
            <person name="Inganas E."/>
            <person name="Svensson-Stadler L."/>
            <person name="Moore E.R.B."/>
        </authorList>
    </citation>
    <scope>NUCLEOTIDE SEQUENCE [LARGE SCALE GENOMIC DNA]</scope>
    <source>
        <strain evidence="17 18">CCUG 57540</strain>
    </source>
</reference>
<keyword evidence="5 14" id="KW-0347">Helicase</keyword>
<dbReference type="PROSITE" id="PS51198">
    <property type="entry name" value="UVRD_HELICASE_ATP_BIND"/>
    <property type="match status" value="1"/>
</dbReference>
<keyword evidence="6" id="KW-0269">Exonuclease</keyword>
<dbReference type="SUPFAM" id="SSF52540">
    <property type="entry name" value="P-loop containing nucleoside triphosphate hydrolases"/>
    <property type="match status" value="1"/>
</dbReference>
<keyword evidence="10" id="KW-0413">Isomerase</keyword>
<comment type="catalytic activity">
    <reaction evidence="11">
        <text>Couples ATP hydrolysis with the unwinding of duplex DNA by translocating in the 3'-5' direction.</text>
        <dbReference type="EC" id="5.6.2.4"/>
    </reaction>
</comment>
<dbReference type="InterPro" id="IPR011604">
    <property type="entry name" value="PDDEXK-like_dom_sf"/>
</dbReference>
<dbReference type="SUPFAM" id="SSF52980">
    <property type="entry name" value="Restriction endonuclease-like"/>
    <property type="match status" value="1"/>
</dbReference>
<name>A0ABU3IAB0_9ACTO</name>
<evidence type="ECO:0000256" key="12">
    <source>
        <dbReference type="ARBA" id="ARBA00034808"/>
    </source>
</evidence>
<dbReference type="PANTHER" id="PTHR11070:SF55">
    <property type="entry name" value="DNA 3'-5' HELICASE"/>
    <property type="match status" value="1"/>
</dbReference>
<keyword evidence="18" id="KW-1185">Reference proteome</keyword>
<keyword evidence="1" id="KW-0540">Nuclease</keyword>
<evidence type="ECO:0000256" key="1">
    <source>
        <dbReference type="ARBA" id="ARBA00022722"/>
    </source>
</evidence>
<evidence type="ECO:0000256" key="11">
    <source>
        <dbReference type="ARBA" id="ARBA00034617"/>
    </source>
</evidence>
<evidence type="ECO:0000313" key="17">
    <source>
        <dbReference type="EMBL" id="MDT3767310.1"/>
    </source>
</evidence>
<comment type="catalytic activity">
    <reaction evidence="13">
        <text>ATP + H2O = ADP + phosphate + H(+)</text>
        <dbReference type="Rhea" id="RHEA:13065"/>
        <dbReference type="ChEBI" id="CHEBI:15377"/>
        <dbReference type="ChEBI" id="CHEBI:15378"/>
        <dbReference type="ChEBI" id="CHEBI:30616"/>
        <dbReference type="ChEBI" id="CHEBI:43474"/>
        <dbReference type="ChEBI" id="CHEBI:456216"/>
        <dbReference type="EC" id="5.6.2.4"/>
    </reaction>
</comment>
<evidence type="ECO:0000256" key="14">
    <source>
        <dbReference type="PROSITE-ProRule" id="PRU00560"/>
    </source>
</evidence>
<dbReference type="EC" id="5.6.2.4" evidence="12"/>
<dbReference type="Gene3D" id="3.40.50.300">
    <property type="entry name" value="P-loop containing nucleotide triphosphate hydrolases"/>
    <property type="match status" value="4"/>
</dbReference>
<evidence type="ECO:0000259" key="16">
    <source>
        <dbReference type="PROSITE" id="PS51217"/>
    </source>
</evidence>
<gene>
    <name evidence="17" type="ORF">QS713_04420</name>
</gene>